<dbReference type="PANTHER" id="PTHR10954">
    <property type="entry name" value="RIBONUCLEASE H2 SUBUNIT A"/>
    <property type="match status" value="1"/>
</dbReference>
<feature type="binding site" evidence="11">
    <location>
        <position position="229"/>
    </location>
    <ligand>
        <name>a divalent metal cation</name>
        <dbReference type="ChEBI" id="CHEBI:60240"/>
    </ligand>
</feature>
<keyword evidence="7 11" id="KW-0479">Metal-binding</keyword>
<keyword evidence="10" id="KW-0464">Manganese</keyword>
<dbReference type="NCBIfam" id="NF000595">
    <property type="entry name" value="PRK00015.1-3"/>
    <property type="match status" value="1"/>
</dbReference>
<dbReference type="InterPro" id="IPR022898">
    <property type="entry name" value="RNase_HII"/>
</dbReference>
<dbReference type="InterPro" id="IPR036397">
    <property type="entry name" value="RNaseH_sf"/>
</dbReference>
<feature type="domain" description="RNase H type-2" evidence="15">
    <location>
        <begin position="121"/>
        <end position="325"/>
    </location>
</feature>
<keyword evidence="9 11" id="KW-0378">Hydrolase</keyword>
<protein>
    <recommendedName>
        <fullName evidence="12">Ribonuclease</fullName>
        <ecNumber evidence="12">3.1.26.4</ecNumber>
    </recommendedName>
</protein>
<dbReference type="GO" id="GO:0046872">
    <property type="term" value="F:metal ion binding"/>
    <property type="evidence" value="ECO:0007669"/>
    <property type="project" value="UniProtKB-KW"/>
</dbReference>
<evidence type="ECO:0000256" key="8">
    <source>
        <dbReference type="ARBA" id="ARBA00022759"/>
    </source>
</evidence>
<evidence type="ECO:0000256" key="4">
    <source>
        <dbReference type="ARBA" id="ARBA00007383"/>
    </source>
</evidence>
<evidence type="ECO:0000256" key="2">
    <source>
        <dbReference type="ARBA" id="ARBA00004065"/>
    </source>
</evidence>
<evidence type="ECO:0000313" key="16">
    <source>
        <dbReference type="EMBL" id="CEM11317.1"/>
    </source>
</evidence>
<keyword evidence="5" id="KW-0963">Cytoplasm</keyword>
<dbReference type="VEuPathDB" id="CryptoDB:Vbra_15134"/>
<feature type="signal peptide" evidence="14">
    <location>
        <begin position="1"/>
        <end position="26"/>
    </location>
</feature>
<evidence type="ECO:0000256" key="11">
    <source>
        <dbReference type="PROSITE-ProRule" id="PRU01319"/>
    </source>
</evidence>
<evidence type="ECO:0000313" key="17">
    <source>
        <dbReference type="Proteomes" id="UP000041254"/>
    </source>
</evidence>
<dbReference type="InterPro" id="IPR012337">
    <property type="entry name" value="RNaseH-like_sf"/>
</dbReference>
<dbReference type="GO" id="GO:0003723">
    <property type="term" value="F:RNA binding"/>
    <property type="evidence" value="ECO:0007669"/>
    <property type="project" value="UniProtKB-UniRule"/>
</dbReference>
<feature type="binding site" evidence="11">
    <location>
        <position position="128"/>
    </location>
    <ligand>
        <name>a divalent metal cation</name>
        <dbReference type="ChEBI" id="CHEBI:60240"/>
    </ligand>
</feature>
<evidence type="ECO:0000256" key="9">
    <source>
        <dbReference type="ARBA" id="ARBA00022801"/>
    </source>
</evidence>
<evidence type="ECO:0000256" key="13">
    <source>
        <dbReference type="SAM" id="MobiDB-lite"/>
    </source>
</evidence>
<dbReference type="EMBL" id="CDMY01000413">
    <property type="protein sequence ID" value="CEM11317.1"/>
    <property type="molecule type" value="Genomic_DNA"/>
</dbReference>
<proteinExistence type="inferred from homology"/>
<evidence type="ECO:0000256" key="7">
    <source>
        <dbReference type="ARBA" id="ARBA00022723"/>
    </source>
</evidence>
<evidence type="ECO:0000256" key="1">
    <source>
        <dbReference type="ARBA" id="ARBA00000077"/>
    </source>
</evidence>
<name>A0A0G4FES7_VITBC</name>
<feature type="region of interest" description="Disordered" evidence="13">
    <location>
        <begin position="53"/>
        <end position="92"/>
    </location>
</feature>
<evidence type="ECO:0000256" key="3">
    <source>
        <dbReference type="ARBA" id="ARBA00004496"/>
    </source>
</evidence>
<sequence>MQHRRFIAKVVFLSAPLLHHASPAHASLKPPPAFFSFRFASILMSKRAARGRLSAAGKDAVQPTSPVASIRKRQRRSVKKAEEVPGEPPPADCSAVVEGLDGGSSLPRAIEESVLAAGEAEHVIGVDEAGRGPLAGPVVAAACHIPLGVDLPAIRDSKAIKTEAEREAIYEKLTAHPDVVWATHAVDNNEIDRINILQATFKAMTPAAQSVIEQLATSGVKPSVAVLVDGNQLPPVLKDDPNVGCHAVVRGDSKEYVIAAASIIAKVTRDRVMNAYDEEHPGYGFAQHKGYPTKGHIEALSRLGVLPIHRKSFGSVAALCEVAVSEEGGNGVLVSEEGGDASPRSAMAMGQPEAKRKKRGKRGKEDGGT</sequence>
<evidence type="ECO:0000256" key="6">
    <source>
        <dbReference type="ARBA" id="ARBA00022722"/>
    </source>
</evidence>
<dbReference type="OrthoDB" id="7462577at2759"/>
<dbReference type="Pfam" id="PF01351">
    <property type="entry name" value="RNase_HII"/>
    <property type="match status" value="1"/>
</dbReference>
<dbReference type="CDD" id="cd07182">
    <property type="entry name" value="RNase_HII_bacteria_HII_like"/>
    <property type="match status" value="1"/>
</dbReference>
<dbReference type="EC" id="3.1.26.4" evidence="12"/>
<dbReference type="GO" id="GO:0043137">
    <property type="term" value="P:DNA replication, removal of RNA primer"/>
    <property type="evidence" value="ECO:0007669"/>
    <property type="project" value="TreeGrafter"/>
</dbReference>
<comment type="catalytic activity">
    <reaction evidence="1 11 12">
        <text>Endonucleolytic cleavage to 5'-phosphomonoester.</text>
        <dbReference type="EC" id="3.1.26.4"/>
    </reaction>
</comment>
<evidence type="ECO:0000256" key="10">
    <source>
        <dbReference type="ARBA" id="ARBA00023211"/>
    </source>
</evidence>
<evidence type="ECO:0000256" key="12">
    <source>
        <dbReference type="RuleBase" id="RU003515"/>
    </source>
</evidence>
<evidence type="ECO:0000259" key="15">
    <source>
        <dbReference type="PROSITE" id="PS51975"/>
    </source>
</evidence>
<feature type="chain" id="PRO_5005188509" description="Ribonuclease" evidence="14">
    <location>
        <begin position="27"/>
        <end position="369"/>
    </location>
</feature>
<organism evidence="16 17">
    <name type="scientific">Vitrella brassicaformis (strain CCMP3155)</name>
    <dbReference type="NCBI Taxonomy" id="1169540"/>
    <lineage>
        <taxon>Eukaryota</taxon>
        <taxon>Sar</taxon>
        <taxon>Alveolata</taxon>
        <taxon>Colpodellida</taxon>
        <taxon>Vitrellaceae</taxon>
        <taxon>Vitrella</taxon>
    </lineage>
</organism>
<feature type="region of interest" description="Disordered" evidence="13">
    <location>
        <begin position="331"/>
        <end position="369"/>
    </location>
</feature>
<dbReference type="PANTHER" id="PTHR10954:SF23">
    <property type="entry name" value="RIBONUCLEASE"/>
    <property type="match status" value="1"/>
</dbReference>
<evidence type="ECO:0000256" key="14">
    <source>
        <dbReference type="SAM" id="SignalP"/>
    </source>
</evidence>
<dbReference type="InParanoid" id="A0A0G4FES7"/>
<comment type="subcellular location">
    <subcellularLocation>
        <location evidence="3">Cytoplasm</location>
    </subcellularLocation>
</comment>
<dbReference type="SUPFAM" id="SSF53098">
    <property type="entry name" value="Ribonuclease H-like"/>
    <property type="match status" value="1"/>
</dbReference>
<keyword evidence="14" id="KW-0732">Signal</keyword>
<comment type="function">
    <text evidence="2 12">Endonuclease that specifically degrades the RNA of RNA-DNA hybrids.</text>
</comment>
<dbReference type="GO" id="GO:0006298">
    <property type="term" value="P:mismatch repair"/>
    <property type="evidence" value="ECO:0007669"/>
    <property type="project" value="TreeGrafter"/>
</dbReference>
<dbReference type="GO" id="GO:0032299">
    <property type="term" value="C:ribonuclease H2 complex"/>
    <property type="evidence" value="ECO:0007669"/>
    <property type="project" value="TreeGrafter"/>
</dbReference>
<dbReference type="Proteomes" id="UP000041254">
    <property type="component" value="Unassembled WGS sequence"/>
</dbReference>
<feature type="binding site" evidence="11">
    <location>
        <position position="127"/>
    </location>
    <ligand>
        <name>a divalent metal cation</name>
        <dbReference type="ChEBI" id="CHEBI:60240"/>
    </ligand>
</feature>
<evidence type="ECO:0000256" key="5">
    <source>
        <dbReference type="ARBA" id="ARBA00022490"/>
    </source>
</evidence>
<comment type="similarity">
    <text evidence="4 12">Belongs to the RNase HII family.</text>
</comment>
<dbReference type="GO" id="GO:0005737">
    <property type="term" value="C:cytoplasm"/>
    <property type="evidence" value="ECO:0007669"/>
    <property type="project" value="UniProtKB-SubCell"/>
</dbReference>
<accession>A0A0G4FES7</accession>
<dbReference type="STRING" id="1169540.A0A0G4FES7"/>
<keyword evidence="17" id="KW-1185">Reference proteome</keyword>
<comment type="cofactor">
    <cofactor evidence="11">
        <name>Mn(2+)</name>
        <dbReference type="ChEBI" id="CHEBI:29035"/>
    </cofactor>
    <cofactor evidence="11">
        <name>Mg(2+)</name>
        <dbReference type="ChEBI" id="CHEBI:18420"/>
    </cofactor>
    <text evidence="11">Manganese or magnesium. Binds 1 divalent metal ion per monomer in the absence of substrate. May bind a second metal ion after substrate binding.</text>
</comment>
<keyword evidence="8 11" id="KW-0255">Endonuclease</keyword>
<dbReference type="InterPro" id="IPR001352">
    <property type="entry name" value="RNase_HII/HIII"/>
</dbReference>
<dbReference type="OMA" id="WATHAVD"/>
<dbReference type="GO" id="GO:0004523">
    <property type="term" value="F:RNA-DNA hybrid ribonuclease activity"/>
    <property type="evidence" value="ECO:0007669"/>
    <property type="project" value="UniProtKB-UniRule"/>
</dbReference>
<keyword evidence="6 11" id="KW-0540">Nuclease</keyword>
<reference evidence="16 17" key="1">
    <citation type="submission" date="2014-11" db="EMBL/GenBank/DDBJ databases">
        <authorList>
            <person name="Zhu J."/>
            <person name="Qi W."/>
            <person name="Song R."/>
        </authorList>
    </citation>
    <scope>NUCLEOTIDE SEQUENCE [LARGE SCALE GENOMIC DNA]</scope>
</reference>
<dbReference type="Gene3D" id="3.30.420.10">
    <property type="entry name" value="Ribonuclease H-like superfamily/Ribonuclease H"/>
    <property type="match status" value="1"/>
</dbReference>
<gene>
    <name evidence="16" type="ORF">Vbra_15134</name>
</gene>
<dbReference type="AlphaFoldDB" id="A0A0G4FES7"/>
<dbReference type="InterPro" id="IPR024567">
    <property type="entry name" value="RNase_HII/HIII_dom"/>
</dbReference>
<dbReference type="PROSITE" id="PS51975">
    <property type="entry name" value="RNASE_H_2"/>
    <property type="match status" value="1"/>
</dbReference>